<keyword evidence="1" id="KW-0802">TPR repeat</keyword>
<name>A0ABP8GF47_9SPHI</name>
<dbReference type="RefSeq" id="WP_345211323.1">
    <property type="nucleotide sequence ID" value="NZ_BAABFT010000005.1"/>
</dbReference>
<proteinExistence type="predicted"/>
<dbReference type="InterPro" id="IPR013830">
    <property type="entry name" value="SGNH_hydro"/>
</dbReference>
<dbReference type="EMBL" id="BAABFT010000005">
    <property type="protein sequence ID" value="GAA4323243.1"/>
    <property type="molecule type" value="Genomic_DNA"/>
</dbReference>
<protein>
    <recommendedName>
        <fullName evidence="2">SGNH hydrolase-type esterase domain-containing protein</fullName>
    </recommendedName>
</protein>
<dbReference type="Gene3D" id="1.25.40.10">
    <property type="entry name" value="Tetratricopeptide repeat domain"/>
    <property type="match status" value="1"/>
</dbReference>
<dbReference type="InterPro" id="IPR019734">
    <property type="entry name" value="TPR_rpt"/>
</dbReference>
<dbReference type="SUPFAM" id="SSF48452">
    <property type="entry name" value="TPR-like"/>
    <property type="match status" value="1"/>
</dbReference>
<dbReference type="PROSITE" id="PS50005">
    <property type="entry name" value="TPR"/>
    <property type="match status" value="1"/>
</dbReference>
<comment type="caution">
    <text evidence="3">The sequence shown here is derived from an EMBL/GenBank/DDBJ whole genome shotgun (WGS) entry which is preliminary data.</text>
</comment>
<sequence>MAKQSKQVTDKRKQSAFKLIAFALPFLFILLLELILRITGYGHDLSLFIPDEEHPGSLVMNRYVSERYFTDGVNATTGNAESFKVRKAPHTIRLFVLGESTTIGYPYMHNGSFHRWLTYRLTQMYPDWNFEIINLSLTAVNSYTVLDMAKELPDYEPDGILVYSGHNEYYGALGVGSTSNLGNSAPFIRTLIALKHYRVVQLIFNTMRGLSGKGKTDISQTLMERMAADQHIHYGSEKFKNGVSQFKMNINEMCRLFSARKIPVFISNLVSNEKDLSPLSSDAREADASAKSYYDKGTAAYLISDTIVAKRLFINAAAHDLLRFRAPEQMNQIIRDAALRYAGIYLVDTRKVFENHSHGHILGNETILEHVHPNLQGYALMSEAFFSALKTRHILPVGPQFDMSLHQLQDEMPLTATDSLFGAYSVAELKRAWPFHETAIKQPVPNTLEGEIAMAMIKQHLPWNDAMDRLMNYYEQTRDQKAALKVAEAVVLEYPQDAAFYAAAGKLSAQQSNLKKAINYFNRAFVLEPSMDLARALFALEIKSRHPEKADRYINYALTITPDNPALVKAREVVRRLIQLEQAGKAAPADRILSKQLNDTYAALQAN</sequence>
<reference evidence="4" key="1">
    <citation type="journal article" date="2019" name="Int. J. Syst. Evol. Microbiol.">
        <title>The Global Catalogue of Microorganisms (GCM) 10K type strain sequencing project: providing services to taxonomists for standard genome sequencing and annotation.</title>
        <authorList>
            <consortium name="The Broad Institute Genomics Platform"/>
            <consortium name="The Broad Institute Genome Sequencing Center for Infectious Disease"/>
            <person name="Wu L."/>
            <person name="Ma J."/>
        </authorList>
    </citation>
    <scope>NUCLEOTIDE SEQUENCE [LARGE SCALE GENOMIC DNA]</scope>
    <source>
        <strain evidence="4">JCM 17705</strain>
    </source>
</reference>
<dbReference type="SUPFAM" id="SSF52266">
    <property type="entry name" value="SGNH hydrolase"/>
    <property type="match status" value="1"/>
</dbReference>
<feature type="domain" description="SGNH hydrolase-type esterase" evidence="2">
    <location>
        <begin position="96"/>
        <end position="380"/>
    </location>
</feature>
<dbReference type="Pfam" id="PF13472">
    <property type="entry name" value="Lipase_GDSL_2"/>
    <property type="match status" value="1"/>
</dbReference>
<dbReference type="InterPro" id="IPR036514">
    <property type="entry name" value="SGNH_hydro_sf"/>
</dbReference>
<dbReference type="Gene3D" id="3.40.50.1110">
    <property type="entry name" value="SGNH hydrolase"/>
    <property type="match status" value="1"/>
</dbReference>
<evidence type="ECO:0000256" key="1">
    <source>
        <dbReference type="PROSITE-ProRule" id="PRU00339"/>
    </source>
</evidence>
<evidence type="ECO:0000313" key="4">
    <source>
        <dbReference type="Proteomes" id="UP001500582"/>
    </source>
</evidence>
<dbReference type="Proteomes" id="UP001500582">
    <property type="component" value="Unassembled WGS sequence"/>
</dbReference>
<dbReference type="InterPro" id="IPR011990">
    <property type="entry name" value="TPR-like_helical_dom_sf"/>
</dbReference>
<gene>
    <name evidence="3" type="ORF">GCM10023149_24060</name>
</gene>
<keyword evidence="4" id="KW-1185">Reference proteome</keyword>
<evidence type="ECO:0000313" key="3">
    <source>
        <dbReference type="EMBL" id="GAA4323243.1"/>
    </source>
</evidence>
<feature type="repeat" description="TPR" evidence="1">
    <location>
        <begin position="498"/>
        <end position="531"/>
    </location>
</feature>
<organism evidence="3 4">
    <name type="scientific">Mucilaginibacter gynuensis</name>
    <dbReference type="NCBI Taxonomy" id="1302236"/>
    <lineage>
        <taxon>Bacteria</taxon>
        <taxon>Pseudomonadati</taxon>
        <taxon>Bacteroidota</taxon>
        <taxon>Sphingobacteriia</taxon>
        <taxon>Sphingobacteriales</taxon>
        <taxon>Sphingobacteriaceae</taxon>
        <taxon>Mucilaginibacter</taxon>
    </lineage>
</organism>
<accession>A0ABP8GF47</accession>
<evidence type="ECO:0000259" key="2">
    <source>
        <dbReference type="Pfam" id="PF13472"/>
    </source>
</evidence>